<dbReference type="Proteomes" id="UP000675664">
    <property type="component" value="Unassembled WGS sequence"/>
</dbReference>
<feature type="transmembrane region" description="Helical" evidence="7">
    <location>
        <begin position="241"/>
        <end position="258"/>
    </location>
</feature>
<keyword evidence="5 7" id="KW-1133">Transmembrane helix</keyword>
<feature type="transmembrane region" description="Helical" evidence="7">
    <location>
        <begin position="92"/>
        <end position="122"/>
    </location>
</feature>
<keyword evidence="3" id="KW-0997">Cell inner membrane</keyword>
<name>A0A8J7W2E6_9FIRM</name>
<organism evidence="9 10">
    <name type="scientific">Sinanaerobacter chloroacetimidivorans</name>
    <dbReference type="NCBI Taxonomy" id="2818044"/>
    <lineage>
        <taxon>Bacteria</taxon>
        <taxon>Bacillati</taxon>
        <taxon>Bacillota</taxon>
        <taxon>Clostridia</taxon>
        <taxon>Peptostreptococcales</taxon>
        <taxon>Anaerovoracaceae</taxon>
        <taxon>Sinanaerobacter</taxon>
    </lineage>
</organism>
<feature type="transmembrane region" description="Helical" evidence="7">
    <location>
        <begin position="134"/>
        <end position="161"/>
    </location>
</feature>
<keyword evidence="10" id="KW-1185">Reference proteome</keyword>
<feature type="transmembrane region" description="Helical" evidence="7">
    <location>
        <begin position="398"/>
        <end position="424"/>
    </location>
</feature>
<dbReference type="RefSeq" id="WP_227018152.1">
    <property type="nucleotide sequence ID" value="NZ_JAGSND010000005.1"/>
</dbReference>
<evidence type="ECO:0000256" key="5">
    <source>
        <dbReference type="ARBA" id="ARBA00022989"/>
    </source>
</evidence>
<evidence type="ECO:0000256" key="7">
    <source>
        <dbReference type="SAM" id="Phobius"/>
    </source>
</evidence>
<sequence>MVLVILAFILSLVVGIPIAFVLGMTGIAHLVVINYPDIANIVPQRMFYGINVFSYMCIPFFIAAGQIMNKGGITQKIVDVSQEFVGFKRGGLAYTVVLVGMVLAAILGSANAVSVILCTIMIPAMVSSGYDEEFAGSLVASSGILGCIIPPSVDFVIYAVLAGVSVQKLFVGGILPGICLGFGFMAVIAITTKKKKYPKYKEHFEPGPAFKTLFTSLPALCVPVIIVGGVLAGVFTPTESGAVACVVATILGFAYRNLKIKDLPGIFASAALITAGIMLIISFGNVIGWTLAFDKVPEKLVQAITSTTTNPSLVMALVLGMLFLIGMVMEAFAAMIILVPVLYPLGEAMGYDPIHFGMIIIIMLTIALATPPVGMLLFTTSKVSGIHLNKLNKSIWPFVAAGMVVTIILAYVPQITTFLPNLLYGK</sequence>
<keyword evidence="2" id="KW-1003">Cell membrane</keyword>
<keyword evidence="4 7" id="KW-0812">Transmembrane</keyword>
<proteinExistence type="predicted"/>
<evidence type="ECO:0000313" key="9">
    <source>
        <dbReference type="EMBL" id="MBR0598020.1"/>
    </source>
</evidence>
<evidence type="ECO:0000256" key="3">
    <source>
        <dbReference type="ARBA" id="ARBA00022519"/>
    </source>
</evidence>
<gene>
    <name evidence="9" type="ORF">KCX82_09060</name>
</gene>
<reference evidence="9" key="1">
    <citation type="submission" date="2021-04" db="EMBL/GenBank/DDBJ databases">
        <title>Sinoanaerobacter chloroacetimidivorans sp. nov., an obligate anaerobic bacterium isolated from anaerobic sludge.</title>
        <authorList>
            <person name="Bao Y."/>
        </authorList>
    </citation>
    <scope>NUCLEOTIDE SEQUENCE</scope>
    <source>
        <strain evidence="9">BAD-6</strain>
    </source>
</reference>
<dbReference type="Pfam" id="PF06808">
    <property type="entry name" value="DctM"/>
    <property type="match status" value="1"/>
</dbReference>
<comment type="caution">
    <text evidence="9">The sequence shown here is derived from an EMBL/GenBank/DDBJ whole genome shotgun (WGS) entry which is preliminary data.</text>
</comment>
<dbReference type="PIRSF" id="PIRSF006066">
    <property type="entry name" value="HI0050"/>
    <property type="match status" value="1"/>
</dbReference>
<dbReference type="AlphaFoldDB" id="A0A8J7W2E6"/>
<dbReference type="InterPro" id="IPR004681">
    <property type="entry name" value="TRAP_DctM"/>
</dbReference>
<evidence type="ECO:0000256" key="6">
    <source>
        <dbReference type="ARBA" id="ARBA00023136"/>
    </source>
</evidence>
<feature type="transmembrane region" description="Helical" evidence="7">
    <location>
        <begin position="6"/>
        <end position="35"/>
    </location>
</feature>
<evidence type="ECO:0000256" key="2">
    <source>
        <dbReference type="ARBA" id="ARBA00022475"/>
    </source>
</evidence>
<feature type="transmembrane region" description="Helical" evidence="7">
    <location>
        <begin position="270"/>
        <end position="293"/>
    </location>
</feature>
<dbReference type="PANTHER" id="PTHR33362">
    <property type="entry name" value="SIALIC ACID TRAP TRANSPORTER PERMEASE PROTEIN SIAT-RELATED"/>
    <property type="match status" value="1"/>
</dbReference>
<dbReference type="GO" id="GO:0022857">
    <property type="term" value="F:transmembrane transporter activity"/>
    <property type="evidence" value="ECO:0007669"/>
    <property type="project" value="TreeGrafter"/>
</dbReference>
<dbReference type="PANTHER" id="PTHR33362:SF2">
    <property type="entry name" value="TRAP TRANSPORTER LARGE PERMEASE PROTEIN"/>
    <property type="match status" value="1"/>
</dbReference>
<dbReference type="NCBIfam" id="TIGR00786">
    <property type="entry name" value="dctM"/>
    <property type="match status" value="1"/>
</dbReference>
<feature type="transmembrane region" description="Helical" evidence="7">
    <location>
        <begin position="173"/>
        <end position="192"/>
    </location>
</feature>
<comment type="subcellular location">
    <subcellularLocation>
        <location evidence="1">Cell inner membrane</location>
        <topology evidence="1">Multi-pass membrane protein</topology>
    </subcellularLocation>
</comment>
<protein>
    <submittedName>
        <fullName evidence="9">TRAP transporter large permease</fullName>
    </submittedName>
</protein>
<evidence type="ECO:0000256" key="1">
    <source>
        <dbReference type="ARBA" id="ARBA00004429"/>
    </source>
</evidence>
<reference evidence="9" key="2">
    <citation type="submission" date="2021-04" db="EMBL/GenBank/DDBJ databases">
        <authorList>
            <person name="Liu J."/>
        </authorList>
    </citation>
    <scope>NUCLEOTIDE SEQUENCE</scope>
    <source>
        <strain evidence="9">BAD-6</strain>
    </source>
</reference>
<evidence type="ECO:0000313" key="10">
    <source>
        <dbReference type="Proteomes" id="UP000675664"/>
    </source>
</evidence>
<evidence type="ECO:0000256" key="4">
    <source>
        <dbReference type="ARBA" id="ARBA00022692"/>
    </source>
</evidence>
<feature type="transmembrane region" description="Helical" evidence="7">
    <location>
        <begin position="355"/>
        <end position="378"/>
    </location>
</feature>
<feature type="transmembrane region" description="Helical" evidence="7">
    <location>
        <begin position="313"/>
        <end position="343"/>
    </location>
</feature>
<keyword evidence="6 7" id="KW-0472">Membrane</keyword>
<dbReference type="EMBL" id="JAGSND010000005">
    <property type="protein sequence ID" value="MBR0598020.1"/>
    <property type="molecule type" value="Genomic_DNA"/>
</dbReference>
<feature type="transmembrane region" description="Helical" evidence="7">
    <location>
        <begin position="47"/>
        <end position="68"/>
    </location>
</feature>
<feature type="transmembrane region" description="Helical" evidence="7">
    <location>
        <begin position="213"/>
        <end position="235"/>
    </location>
</feature>
<dbReference type="GO" id="GO:0005886">
    <property type="term" value="C:plasma membrane"/>
    <property type="evidence" value="ECO:0007669"/>
    <property type="project" value="UniProtKB-SubCell"/>
</dbReference>
<feature type="domain" description="TRAP C4-dicarboxylate transport system permease DctM subunit" evidence="8">
    <location>
        <begin position="6"/>
        <end position="415"/>
    </location>
</feature>
<dbReference type="InterPro" id="IPR010656">
    <property type="entry name" value="DctM"/>
</dbReference>
<accession>A0A8J7W2E6</accession>
<evidence type="ECO:0000259" key="8">
    <source>
        <dbReference type="Pfam" id="PF06808"/>
    </source>
</evidence>